<dbReference type="AlphaFoldDB" id="A0A135HZW0"/>
<dbReference type="InterPro" id="IPR001789">
    <property type="entry name" value="Sig_transdc_resp-reg_receiver"/>
</dbReference>
<dbReference type="Gene3D" id="3.40.50.2300">
    <property type="match status" value="1"/>
</dbReference>
<dbReference type="InterPro" id="IPR000792">
    <property type="entry name" value="Tscrpt_reg_LuxR_C"/>
</dbReference>
<accession>A0A135HZW0</accession>
<evidence type="ECO:0000256" key="1">
    <source>
        <dbReference type="ARBA" id="ARBA00023125"/>
    </source>
</evidence>
<dbReference type="PRINTS" id="PR00038">
    <property type="entry name" value="HTHLUXR"/>
</dbReference>
<evidence type="ECO:0000313" key="6">
    <source>
        <dbReference type="Proteomes" id="UP000070107"/>
    </source>
</evidence>
<dbReference type="CDD" id="cd06170">
    <property type="entry name" value="LuxR_C_like"/>
    <property type="match status" value="1"/>
</dbReference>
<dbReference type="InterPro" id="IPR051015">
    <property type="entry name" value="EvgA-like"/>
</dbReference>
<dbReference type="EMBL" id="LNTU01000001">
    <property type="protein sequence ID" value="KXF78715.1"/>
    <property type="molecule type" value="Genomic_DNA"/>
</dbReference>
<evidence type="ECO:0000259" key="4">
    <source>
        <dbReference type="PROSITE" id="PS50110"/>
    </source>
</evidence>
<reference evidence="5 6" key="1">
    <citation type="submission" date="2015-11" db="EMBL/GenBank/DDBJ databases">
        <title>Draft genome sequence of Paramesorhizobium deserti A-3-E, a strain highly resistant to diverse beta-lactam antibiotics.</title>
        <authorList>
            <person name="Lv R."/>
            <person name="Yang X."/>
            <person name="Fang N."/>
            <person name="Guo J."/>
            <person name="Luo X."/>
            <person name="Peng F."/>
            <person name="Yang R."/>
            <person name="Cui Y."/>
            <person name="Fang C."/>
            <person name="Song Y."/>
        </authorList>
    </citation>
    <scope>NUCLEOTIDE SEQUENCE [LARGE SCALE GENOMIC DNA]</scope>
    <source>
        <strain evidence="5 6">A-3-E</strain>
    </source>
</reference>
<keyword evidence="6" id="KW-1185">Reference proteome</keyword>
<dbReference type="InterPro" id="IPR011006">
    <property type="entry name" value="CheY-like_superfamily"/>
</dbReference>
<evidence type="ECO:0000259" key="3">
    <source>
        <dbReference type="PROSITE" id="PS50043"/>
    </source>
</evidence>
<dbReference type="InterPro" id="IPR016032">
    <property type="entry name" value="Sig_transdc_resp-reg_C-effctor"/>
</dbReference>
<feature type="domain" description="Response regulatory" evidence="4">
    <location>
        <begin position="51"/>
        <end position="170"/>
    </location>
</feature>
<comment type="caution">
    <text evidence="5">The sequence shown here is derived from an EMBL/GenBank/DDBJ whole genome shotgun (WGS) entry which is preliminary data.</text>
</comment>
<dbReference type="GO" id="GO:0003677">
    <property type="term" value="F:DNA binding"/>
    <property type="evidence" value="ECO:0007669"/>
    <property type="project" value="UniProtKB-KW"/>
</dbReference>
<evidence type="ECO:0000313" key="5">
    <source>
        <dbReference type="EMBL" id="KXF78715.1"/>
    </source>
</evidence>
<dbReference type="Pfam" id="PF00196">
    <property type="entry name" value="GerE"/>
    <property type="match status" value="1"/>
</dbReference>
<dbReference type="SUPFAM" id="SSF52172">
    <property type="entry name" value="CheY-like"/>
    <property type="match status" value="1"/>
</dbReference>
<dbReference type="STRING" id="1494590.ATN84_02755"/>
<dbReference type="PANTHER" id="PTHR45566">
    <property type="entry name" value="HTH-TYPE TRANSCRIPTIONAL REGULATOR YHJB-RELATED"/>
    <property type="match status" value="1"/>
</dbReference>
<dbReference type="PROSITE" id="PS00622">
    <property type="entry name" value="HTH_LUXR_1"/>
    <property type="match status" value="1"/>
</dbReference>
<dbReference type="SMART" id="SM00421">
    <property type="entry name" value="HTH_LUXR"/>
    <property type="match status" value="1"/>
</dbReference>
<dbReference type="Proteomes" id="UP000070107">
    <property type="component" value="Unassembled WGS sequence"/>
</dbReference>
<organism evidence="5 6">
    <name type="scientific">Paramesorhizobium deserti</name>
    <dbReference type="NCBI Taxonomy" id="1494590"/>
    <lineage>
        <taxon>Bacteria</taxon>
        <taxon>Pseudomonadati</taxon>
        <taxon>Pseudomonadota</taxon>
        <taxon>Alphaproteobacteria</taxon>
        <taxon>Hyphomicrobiales</taxon>
        <taxon>Phyllobacteriaceae</taxon>
        <taxon>Paramesorhizobium</taxon>
    </lineage>
</organism>
<dbReference type="PANTHER" id="PTHR45566:SF1">
    <property type="entry name" value="HTH-TYPE TRANSCRIPTIONAL REGULATOR YHJB-RELATED"/>
    <property type="match status" value="1"/>
</dbReference>
<evidence type="ECO:0000256" key="2">
    <source>
        <dbReference type="PROSITE-ProRule" id="PRU00169"/>
    </source>
</evidence>
<sequence length="270" mass="29522">MPLWWEASLMENILRNTENGVPVIRHKSIISGAHKHNEIEGGANADTAEATLFVIDSRTLDRECIAQSLRSHNIGMPVIAIGSFEEWLAQRQQQSAGAVLINIGGQKVSDPNMANHLRRVVSECDPVPVVILADKEDMSQILKALECGVHGYIPTSVGIDVCVEAIRLAMAGGTFVPASSVLAMRHAAEAGAQETRPMGGMFTQRQAEVVRALRRGKANKIIAYELNLRESTVKVHIRNIMKKLKATNRTEVAYMINDLFPSESGFADAD</sequence>
<dbReference type="PROSITE" id="PS50110">
    <property type="entry name" value="RESPONSE_REGULATORY"/>
    <property type="match status" value="1"/>
</dbReference>
<gene>
    <name evidence="5" type="ORF">ATN84_02755</name>
</gene>
<keyword evidence="1" id="KW-0238">DNA-binding</keyword>
<comment type="caution">
    <text evidence="2">Lacks conserved residue(s) required for the propagation of feature annotation.</text>
</comment>
<proteinExistence type="predicted"/>
<name>A0A135HZW0_9HYPH</name>
<dbReference type="PROSITE" id="PS50043">
    <property type="entry name" value="HTH_LUXR_2"/>
    <property type="match status" value="1"/>
</dbReference>
<protein>
    <submittedName>
        <fullName evidence="5">Helix-turn-helix transcriptional regulator</fullName>
    </submittedName>
</protein>
<feature type="domain" description="HTH luxR-type" evidence="3">
    <location>
        <begin position="195"/>
        <end position="260"/>
    </location>
</feature>
<dbReference type="GO" id="GO:0000160">
    <property type="term" value="P:phosphorelay signal transduction system"/>
    <property type="evidence" value="ECO:0007669"/>
    <property type="project" value="InterPro"/>
</dbReference>
<dbReference type="SUPFAM" id="SSF46894">
    <property type="entry name" value="C-terminal effector domain of the bipartite response regulators"/>
    <property type="match status" value="1"/>
</dbReference>
<dbReference type="GO" id="GO:0006355">
    <property type="term" value="P:regulation of DNA-templated transcription"/>
    <property type="evidence" value="ECO:0007669"/>
    <property type="project" value="InterPro"/>
</dbReference>